<evidence type="ECO:0000256" key="1">
    <source>
        <dbReference type="ARBA" id="ARBA00009558"/>
    </source>
</evidence>
<evidence type="ECO:0000256" key="5">
    <source>
        <dbReference type="ARBA" id="ARBA00022695"/>
    </source>
</evidence>
<dbReference type="EMBL" id="CP034337">
    <property type="protein sequence ID" value="AZL75463.1"/>
    <property type="molecule type" value="Genomic_DNA"/>
</dbReference>
<dbReference type="SUPFAM" id="SSF56399">
    <property type="entry name" value="ADP-ribosylation"/>
    <property type="match status" value="1"/>
</dbReference>
<evidence type="ECO:0000313" key="7">
    <source>
        <dbReference type="EMBL" id="AZL75463.1"/>
    </source>
</evidence>
<keyword evidence="8" id="KW-1185">Reference proteome</keyword>
<evidence type="ECO:0000256" key="6">
    <source>
        <dbReference type="ARBA" id="ARBA00047597"/>
    </source>
</evidence>
<dbReference type="Gene3D" id="3.90.176.10">
    <property type="entry name" value="Toxin ADP-ribosyltransferase, Chain A, domain 1"/>
    <property type="match status" value="1"/>
</dbReference>
<evidence type="ECO:0000256" key="2">
    <source>
        <dbReference type="ARBA" id="ARBA00012031"/>
    </source>
</evidence>
<gene>
    <name evidence="7" type="ORF">EI693_21205</name>
</gene>
<evidence type="ECO:0000256" key="4">
    <source>
        <dbReference type="ARBA" id="ARBA00022679"/>
    </source>
</evidence>
<evidence type="ECO:0000256" key="3">
    <source>
        <dbReference type="ARBA" id="ARBA00022676"/>
    </source>
</evidence>
<evidence type="ECO:0000313" key="8">
    <source>
        <dbReference type="Proteomes" id="UP000272622"/>
    </source>
</evidence>
<proteinExistence type="inferred from homology"/>
<name>A0ABM7CVE5_9PSED</name>
<accession>A0ABM7CVE5</accession>
<reference evidence="7 8" key="1">
    <citation type="submission" date="2018-12" db="EMBL/GenBank/DDBJ databases">
        <authorList>
            <person name="Li S."/>
            <person name="Yang R."/>
            <person name="Chen G."/>
            <person name="Zou L."/>
            <person name="Zhang C."/>
            <person name="Chen Y."/>
            <person name="Liu Z."/>
            <person name="Li Y."/>
            <person name="Yan Y."/>
            <person name="Huang M."/>
            <person name="Chen T."/>
        </authorList>
    </citation>
    <scope>NUCLEOTIDE SEQUENCE [LARGE SCALE GENOMIC DNA]</scope>
    <source>
        <strain evidence="7 8">2014</strain>
    </source>
</reference>
<keyword evidence="4" id="KW-0808">Transferase</keyword>
<dbReference type="RefSeq" id="WP_125465376.1">
    <property type="nucleotide sequence ID" value="NZ_CP034337.1"/>
</dbReference>
<comment type="catalytic activity">
    <reaction evidence="6">
        <text>L-arginyl-[protein] + NAD(+) = N(omega)-(ADP-D-ribosyl)-L-arginyl-[protein] + nicotinamide + H(+)</text>
        <dbReference type="Rhea" id="RHEA:19149"/>
        <dbReference type="Rhea" id="RHEA-COMP:10532"/>
        <dbReference type="Rhea" id="RHEA-COMP:15087"/>
        <dbReference type="ChEBI" id="CHEBI:15378"/>
        <dbReference type="ChEBI" id="CHEBI:17154"/>
        <dbReference type="ChEBI" id="CHEBI:29965"/>
        <dbReference type="ChEBI" id="CHEBI:57540"/>
        <dbReference type="ChEBI" id="CHEBI:142554"/>
        <dbReference type="EC" id="2.4.2.31"/>
    </reaction>
</comment>
<dbReference type="Pfam" id="PF01129">
    <property type="entry name" value="ART"/>
    <property type="match status" value="1"/>
</dbReference>
<dbReference type="InterPro" id="IPR000768">
    <property type="entry name" value="ART"/>
</dbReference>
<dbReference type="Proteomes" id="UP000272622">
    <property type="component" value="Chromosome"/>
</dbReference>
<protein>
    <recommendedName>
        <fullName evidence="2">NAD(+)--protein-arginine ADP-ribosyltransferase</fullName>
        <ecNumber evidence="2">2.4.2.31</ecNumber>
    </recommendedName>
</protein>
<dbReference type="PROSITE" id="PS51996">
    <property type="entry name" value="TR_MART"/>
    <property type="match status" value="1"/>
</dbReference>
<keyword evidence="3" id="KW-0328">Glycosyltransferase</keyword>
<dbReference type="EC" id="2.4.2.31" evidence="2"/>
<keyword evidence="5" id="KW-0548">Nucleotidyltransferase</keyword>
<organism evidence="7 8">
    <name type="scientific">Pseudomonas oryziphila</name>
    <dbReference type="NCBI Taxonomy" id="2894079"/>
    <lineage>
        <taxon>Bacteria</taxon>
        <taxon>Pseudomonadati</taxon>
        <taxon>Pseudomonadota</taxon>
        <taxon>Gammaproteobacteria</taxon>
        <taxon>Pseudomonadales</taxon>
        <taxon>Pseudomonadaceae</taxon>
        <taxon>Pseudomonas</taxon>
    </lineage>
</organism>
<comment type="similarity">
    <text evidence="1">Belongs to the Arg-specific ADP-ribosyltransferase family.</text>
</comment>
<sequence>MSRLSEVIVDHVNSDARYLRLEESGFSEFDVPVDYLLVMTLPGDYTDASSDQYPIVRYLRGVGVDLVQEHGRREVDMYPHMPCWVSSPLSSQPLKRLVVFECDRDSLDGRYLWTAYETTRLAAGSVGSFKVVNAMLMGLDTQQPEFTYMLRQAFFASVSCAARVSLVEAYLLVEPGQGKVALEEFNSLSRVYMDPPSRPVHLEALHRRLHLTNEVKRQQRTAGLNLTNRQFDAIYRYTRTAYLSVNAALRKNDLTDPSYLNCQALIEAISSGLANLDNFIWTEGQGLFRSMSYFDGFDSVYRVGQRTRELAFTSTTKDASATVPGSGIRFYMSSHTGKEIELISDFPEEQEVLFDCGMQHMIMRVMELADMVGPGYSKLYKAYDSNQDLANSSGARFLHL</sequence>